<comment type="subunit">
    <text evidence="1">Interacts with lipid droplet proteins.</text>
</comment>
<gene>
    <name evidence="7" type="ORF">FN846DRAFT_898542</name>
</gene>
<sequence length="619" mass="68963">MDMLMNDAVGDAENALEGGSSSFHKVPTLPEHPKPLEQQNTASDRLADAEASAERDRKRAIKENHQTGQLPPGTEFALCHAEAQLMSAVVGLLSESVAETLKAFYRMRTAYKTLEGIYNVVSTMKEAETASGSPVGSSHQSVRSVATAKSHVPTSSSKSSTKGAKMSGRSSVLDLSLEGLSRRLSQASIARTKSRMARDEVEVFVKTGCSLCFGLMLLLLGMVPPSLGRVMSIVGFRGDRQRGLAMLWEAAEGDNVHGAIATLAILQYYGNGLQFCDILAPDNQDGGYPKLRCHSVLTRARLKYPNSALWKLEEARMEAVDGRIEQAVDMLSQPIETEMRQVAALMLFEKSINSMFLHRYEQVASDFIKLTTLNKWSHGLYHYFAAACYIELYRGAKGVDAEREARIFYSNGMSLYAKRAEELILKVPMFMGKKRFMAQGLPLELFADRKIKKWQVRAAASNKRLVDGVGVSPMEEMIYIWNGYKRMDAAQVDASLRAIQYGKDEDMDVDERAIQLFLESVVYRRLGQLDKTKELLNQVIQTALPKGAPYDEWMVPTAHYEMAVALWKEHGPGEHNEEIKRWLTKAANWGTYELDTRVGMKIQTALDTINRYIAAAGRS</sequence>
<reference evidence="7 8" key="1">
    <citation type="submission" date="2019-09" db="EMBL/GenBank/DDBJ databases">
        <title>Draft genome of the ectomycorrhizal ascomycete Sphaerosporella brunnea.</title>
        <authorList>
            <consortium name="DOE Joint Genome Institute"/>
            <person name="Benucci G.M."/>
            <person name="Marozzi G."/>
            <person name="Antonielli L."/>
            <person name="Sanchez S."/>
            <person name="Marco P."/>
            <person name="Wang X."/>
            <person name="Falini L.B."/>
            <person name="Barry K."/>
            <person name="Haridas S."/>
            <person name="Lipzen A."/>
            <person name="Labutti K."/>
            <person name="Grigoriev I.V."/>
            <person name="Murat C."/>
            <person name="Martin F."/>
            <person name="Albertini E."/>
            <person name="Donnini D."/>
            <person name="Bonito G."/>
        </authorList>
    </citation>
    <scope>NUCLEOTIDE SEQUENCE [LARGE SCALE GENOMIC DNA]</scope>
    <source>
        <strain evidence="7 8">Sb_GMNB300</strain>
    </source>
</reference>
<protein>
    <recommendedName>
        <fullName evidence="2">Inclusion body clearance protein IML2</fullName>
    </recommendedName>
    <alternativeName>
        <fullName evidence="3">Inclusion body clearance protein iml2</fullName>
    </alternativeName>
</protein>
<proteinExistence type="predicted"/>
<evidence type="ECO:0000256" key="4">
    <source>
        <dbReference type="ARBA" id="ARBA00043897"/>
    </source>
</evidence>
<feature type="compositionally biased region" description="Basic and acidic residues" evidence="5">
    <location>
        <begin position="45"/>
        <end position="57"/>
    </location>
</feature>
<name>A0A5J5EZR1_9PEZI</name>
<comment type="function">
    <text evidence="4">Inclusion body (IB) resident protein that interacts strongly with lipid droplet (LD) proteins. Involved in LD-mediated IB clearing after protein folding stress, probably by enabling access to the IBs of an LD-stored soluble sterol derivative that acts as a chaperone in inclusion clearing.</text>
</comment>
<keyword evidence="6" id="KW-0472">Membrane</keyword>
<dbReference type="PANTHER" id="PTHR31859">
    <property type="entry name" value="TETRATRICOPEPTIDE REPEAT PROTEIN 39 FAMILY MEMBER"/>
    <property type="match status" value="1"/>
</dbReference>
<feature type="region of interest" description="Disordered" evidence="5">
    <location>
        <begin position="129"/>
        <end position="170"/>
    </location>
</feature>
<feature type="region of interest" description="Disordered" evidence="5">
    <location>
        <begin position="1"/>
        <end position="57"/>
    </location>
</feature>
<evidence type="ECO:0000313" key="8">
    <source>
        <dbReference type="Proteomes" id="UP000326924"/>
    </source>
</evidence>
<dbReference type="PANTHER" id="PTHR31859:SF1">
    <property type="entry name" value="TETRATRICOPEPTIDE REPEAT PROTEIN 39C"/>
    <property type="match status" value="1"/>
</dbReference>
<dbReference type="GO" id="GO:0005741">
    <property type="term" value="C:mitochondrial outer membrane"/>
    <property type="evidence" value="ECO:0007669"/>
    <property type="project" value="TreeGrafter"/>
</dbReference>
<evidence type="ECO:0000256" key="1">
    <source>
        <dbReference type="ARBA" id="ARBA00011408"/>
    </source>
</evidence>
<dbReference type="Pfam" id="PF10300">
    <property type="entry name" value="Iml2-TPR_39"/>
    <property type="match status" value="1"/>
</dbReference>
<dbReference type="GO" id="GO:0005634">
    <property type="term" value="C:nucleus"/>
    <property type="evidence" value="ECO:0007669"/>
    <property type="project" value="TreeGrafter"/>
</dbReference>
<dbReference type="GO" id="GO:0005829">
    <property type="term" value="C:cytosol"/>
    <property type="evidence" value="ECO:0007669"/>
    <property type="project" value="TreeGrafter"/>
</dbReference>
<dbReference type="Proteomes" id="UP000326924">
    <property type="component" value="Unassembled WGS sequence"/>
</dbReference>
<evidence type="ECO:0000313" key="7">
    <source>
        <dbReference type="EMBL" id="KAA8908451.1"/>
    </source>
</evidence>
<dbReference type="InterPro" id="IPR019412">
    <property type="entry name" value="IML2/TPR_39"/>
</dbReference>
<evidence type="ECO:0000256" key="3">
    <source>
        <dbReference type="ARBA" id="ARBA00019539"/>
    </source>
</evidence>
<comment type="caution">
    <text evidence="7">The sequence shown here is derived from an EMBL/GenBank/DDBJ whole genome shotgun (WGS) entry which is preliminary data.</text>
</comment>
<evidence type="ECO:0000256" key="6">
    <source>
        <dbReference type="SAM" id="Phobius"/>
    </source>
</evidence>
<feature type="compositionally biased region" description="Polar residues" evidence="5">
    <location>
        <begin position="130"/>
        <end position="144"/>
    </location>
</feature>
<accession>A0A5J5EZR1</accession>
<dbReference type="FunCoup" id="A0A5J5EZR1">
    <property type="interactions" value="143"/>
</dbReference>
<evidence type="ECO:0000256" key="2">
    <source>
        <dbReference type="ARBA" id="ARBA00018424"/>
    </source>
</evidence>
<keyword evidence="8" id="KW-1185">Reference proteome</keyword>
<keyword evidence="6" id="KW-1133">Transmembrane helix</keyword>
<dbReference type="InParanoid" id="A0A5J5EZR1"/>
<evidence type="ECO:0000256" key="5">
    <source>
        <dbReference type="SAM" id="MobiDB-lite"/>
    </source>
</evidence>
<dbReference type="AlphaFoldDB" id="A0A5J5EZR1"/>
<keyword evidence="6" id="KW-0812">Transmembrane</keyword>
<dbReference type="EMBL" id="VXIS01000068">
    <property type="protein sequence ID" value="KAA8908451.1"/>
    <property type="molecule type" value="Genomic_DNA"/>
</dbReference>
<feature type="transmembrane region" description="Helical" evidence="6">
    <location>
        <begin position="203"/>
        <end position="223"/>
    </location>
</feature>
<organism evidence="7 8">
    <name type="scientific">Sphaerosporella brunnea</name>
    <dbReference type="NCBI Taxonomy" id="1250544"/>
    <lineage>
        <taxon>Eukaryota</taxon>
        <taxon>Fungi</taxon>
        <taxon>Dikarya</taxon>
        <taxon>Ascomycota</taxon>
        <taxon>Pezizomycotina</taxon>
        <taxon>Pezizomycetes</taxon>
        <taxon>Pezizales</taxon>
        <taxon>Pyronemataceae</taxon>
        <taxon>Sphaerosporella</taxon>
    </lineage>
</organism>
<dbReference type="OrthoDB" id="2154985at2759"/>